<evidence type="ECO:0000256" key="1">
    <source>
        <dbReference type="ARBA" id="ARBA00023224"/>
    </source>
</evidence>
<dbReference type="InterPro" id="IPR004089">
    <property type="entry name" value="MCPsignal_dom"/>
</dbReference>
<protein>
    <submittedName>
        <fullName evidence="5">Methyl-accepting chemotaxis protein</fullName>
    </submittedName>
</protein>
<sequence>MSNTKTTYQMLVKTVTLVSVVAVMVPVLIISITAIASPRIQIASPWFWIGIVVSIVVVTGVAHLLAKRFFMPFHQMEEVLKGSALMSSFRKDSDHPIDKLLSQLYEKNQAHANESKDQAVQTSEVAAQLEISTSETSQGIEEISATMQQISAGNEEQLGSIREVNGYTDGMLFSLQEVTESTKFVVDASKHAISKTDDGRQAVEDITEQMSVIGDGVRRSSEVVQKLGVKTDQITEILNLIRGISEQTNLLSLNAAIEAARAGEHGKGFSIVADEVRKLADQTNGATEQIATLIEEIGAESRHVVEVIESGIQSVDKGMNMNQQLTTVFQSVQDNVVEVDDIVQDVNAAISEVTTNMNEVTNHMRNLSSIAEQSNDGVQSVAAIIEQLSATMQQVASSAVLLSGTASTLRDRMNEAS</sequence>
<feature type="transmembrane region" description="Helical" evidence="3">
    <location>
        <begin position="12"/>
        <end position="34"/>
    </location>
</feature>
<accession>A0ABS2PGJ5</accession>
<dbReference type="Proteomes" id="UP000741863">
    <property type="component" value="Unassembled WGS sequence"/>
</dbReference>
<dbReference type="SUPFAM" id="SSF58104">
    <property type="entry name" value="Methyl-accepting chemotaxis protein (MCP) signaling domain"/>
    <property type="match status" value="1"/>
</dbReference>
<dbReference type="RefSeq" id="WP_204699147.1">
    <property type="nucleotide sequence ID" value="NZ_JAFBEC010000012.1"/>
</dbReference>
<evidence type="ECO:0000313" key="5">
    <source>
        <dbReference type="EMBL" id="MBM7634377.1"/>
    </source>
</evidence>
<dbReference type="Gene3D" id="1.10.287.950">
    <property type="entry name" value="Methyl-accepting chemotaxis protein"/>
    <property type="match status" value="1"/>
</dbReference>
<name>A0ABS2PGJ5_9BACL</name>
<reference evidence="5 6" key="1">
    <citation type="submission" date="2021-01" db="EMBL/GenBank/DDBJ databases">
        <title>Genomic Encyclopedia of Type Strains, Phase IV (KMG-IV): sequencing the most valuable type-strain genomes for metagenomic binning, comparative biology and taxonomic classification.</title>
        <authorList>
            <person name="Goeker M."/>
        </authorList>
    </citation>
    <scope>NUCLEOTIDE SEQUENCE [LARGE SCALE GENOMIC DNA]</scope>
    <source>
        <strain evidence="5 6">DSM 25540</strain>
    </source>
</reference>
<dbReference type="PANTHER" id="PTHR32089:SF112">
    <property type="entry name" value="LYSOZYME-LIKE PROTEIN-RELATED"/>
    <property type="match status" value="1"/>
</dbReference>
<evidence type="ECO:0000256" key="3">
    <source>
        <dbReference type="SAM" id="Phobius"/>
    </source>
</evidence>
<keyword evidence="6" id="KW-1185">Reference proteome</keyword>
<keyword evidence="1 2" id="KW-0807">Transducer</keyword>
<dbReference type="EMBL" id="JAFBEC010000012">
    <property type="protein sequence ID" value="MBM7634377.1"/>
    <property type="molecule type" value="Genomic_DNA"/>
</dbReference>
<dbReference type="SMART" id="SM00283">
    <property type="entry name" value="MA"/>
    <property type="match status" value="1"/>
</dbReference>
<dbReference type="CDD" id="cd11386">
    <property type="entry name" value="MCP_signal"/>
    <property type="match status" value="1"/>
</dbReference>
<dbReference type="Pfam" id="PF00015">
    <property type="entry name" value="MCPsignal"/>
    <property type="match status" value="1"/>
</dbReference>
<dbReference type="PROSITE" id="PS50111">
    <property type="entry name" value="CHEMOTAXIS_TRANSDUC_2"/>
    <property type="match status" value="1"/>
</dbReference>
<evidence type="ECO:0000259" key="4">
    <source>
        <dbReference type="PROSITE" id="PS50111"/>
    </source>
</evidence>
<feature type="domain" description="Methyl-accepting transducer" evidence="4">
    <location>
        <begin position="132"/>
        <end position="368"/>
    </location>
</feature>
<keyword evidence="3" id="KW-0472">Membrane</keyword>
<evidence type="ECO:0000313" key="6">
    <source>
        <dbReference type="Proteomes" id="UP000741863"/>
    </source>
</evidence>
<feature type="transmembrane region" description="Helical" evidence="3">
    <location>
        <begin position="46"/>
        <end position="66"/>
    </location>
</feature>
<comment type="caution">
    <text evidence="5">The sequence shown here is derived from an EMBL/GenBank/DDBJ whole genome shotgun (WGS) entry which is preliminary data.</text>
</comment>
<dbReference type="PANTHER" id="PTHR32089">
    <property type="entry name" value="METHYL-ACCEPTING CHEMOTAXIS PROTEIN MCPB"/>
    <property type="match status" value="1"/>
</dbReference>
<keyword evidence="3" id="KW-0812">Transmembrane</keyword>
<gene>
    <name evidence="5" type="ORF">JOD17_003483</name>
</gene>
<proteinExistence type="predicted"/>
<evidence type="ECO:0000256" key="2">
    <source>
        <dbReference type="PROSITE-ProRule" id="PRU00284"/>
    </source>
</evidence>
<keyword evidence="3" id="KW-1133">Transmembrane helix</keyword>
<organism evidence="5 6">
    <name type="scientific">Geomicrobium sediminis</name>
    <dbReference type="NCBI Taxonomy" id="1347788"/>
    <lineage>
        <taxon>Bacteria</taxon>
        <taxon>Bacillati</taxon>
        <taxon>Bacillota</taxon>
        <taxon>Bacilli</taxon>
        <taxon>Bacillales</taxon>
        <taxon>Geomicrobium</taxon>
    </lineage>
</organism>